<dbReference type="EMBL" id="JAPMSZ010000007">
    <property type="protein sequence ID" value="KAJ5095806.1"/>
    <property type="molecule type" value="Genomic_DNA"/>
</dbReference>
<organism evidence="1 2">
    <name type="scientific">Penicillium alfredii</name>
    <dbReference type="NCBI Taxonomy" id="1506179"/>
    <lineage>
        <taxon>Eukaryota</taxon>
        <taxon>Fungi</taxon>
        <taxon>Dikarya</taxon>
        <taxon>Ascomycota</taxon>
        <taxon>Pezizomycotina</taxon>
        <taxon>Eurotiomycetes</taxon>
        <taxon>Eurotiomycetidae</taxon>
        <taxon>Eurotiales</taxon>
        <taxon>Aspergillaceae</taxon>
        <taxon>Penicillium</taxon>
    </lineage>
</organism>
<dbReference type="GeneID" id="81394912"/>
<proteinExistence type="predicted"/>
<accession>A0A9W9K7X3</accession>
<evidence type="ECO:0000313" key="2">
    <source>
        <dbReference type="Proteomes" id="UP001141434"/>
    </source>
</evidence>
<evidence type="ECO:0000313" key="1">
    <source>
        <dbReference type="EMBL" id="KAJ5095806.1"/>
    </source>
</evidence>
<dbReference type="Gene3D" id="3.40.50.1100">
    <property type="match status" value="1"/>
</dbReference>
<comment type="caution">
    <text evidence="1">The sequence shown here is derived from an EMBL/GenBank/DDBJ whole genome shotgun (WGS) entry which is preliminary data.</text>
</comment>
<gene>
    <name evidence="1" type="ORF">NUU61_005162</name>
</gene>
<protein>
    <recommendedName>
        <fullName evidence="3">Tryptophan synthase beta chain-like PALP domain-containing protein</fullName>
    </recommendedName>
</protein>
<reference evidence="1" key="2">
    <citation type="journal article" date="2023" name="IMA Fungus">
        <title>Comparative genomic study of the Penicillium genus elucidates a diverse pangenome and 15 lateral gene transfer events.</title>
        <authorList>
            <person name="Petersen C."/>
            <person name="Sorensen T."/>
            <person name="Nielsen M.R."/>
            <person name="Sondergaard T.E."/>
            <person name="Sorensen J.L."/>
            <person name="Fitzpatrick D.A."/>
            <person name="Frisvad J.C."/>
            <person name="Nielsen K.L."/>
        </authorList>
    </citation>
    <scope>NUCLEOTIDE SEQUENCE</scope>
    <source>
        <strain evidence="1">IBT 34128</strain>
    </source>
</reference>
<reference evidence="1" key="1">
    <citation type="submission" date="2022-11" db="EMBL/GenBank/DDBJ databases">
        <authorList>
            <person name="Petersen C."/>
        </authorList>
    </citation>
    <scope>NUCLEOTIDE SEQUENCE</scope>
    <source>
        <strain evidence="1">IBT 34128</strain>
    </source>
</reference>
<dbReference type="Proteomes" id="UP001141434">
    <property type="component" value="Unassembled WGS sequence"/>
</dbReference>
<dbReference type="AlphaFoldDB" id="A0A9W9K7X3"/>
<dbReference type="RefSeq" id="XP_056511357.1">
    <property type="nucleotide sequence ID" value="XM_056655744.1"/>
</dbReference>
<evidence type="ECO:0008006" key="3">
    <source>
        <dbReference type="Google" id="ProtNLM"/>
    </source>
</evidence>
<sequence>MKALADGAEGDSPVVCGESLAASMGVMLETSTNQSLREKLGLDSSSQVLLFGLEGTNDPEIYESLVGKASKTHRESPADHLEQTTFSKPALSEMMQVAFALYKGHPVAESALKYTGIVVNGDSNKAR</sequence>
<name>A0A9W9K7X3_9EURO</name>
<keyword evidence="2" id="KW-1185">Reference proteome</keyword>
<dbReference type="OrthoDB" id="10059875at2759"/>
<dbReference type="InterPro" id="IPR036052">
    <property type="entry name" value="TrpB-like_PALP_sf"/>
</dbReference>